<feature type="transmembrane region" description="Helical" evidence="9">
    <location>
        <begin position="134"/>
        <end position="157"/>
    </location>
</feature>
<dbReference type="Proteomes" id="UP000253099">
    <property type="component" value="Unassembled WGS sequence"/>
</dbReference>
<dbReference type="NCBIfam" id="TIGR00879">
    <property type="entry name" value="SP"/>
    <property type="match status" value="1"/>
</dbReference>
<dbReference type="EMBL" id="NIZT01000070">
    <property type="protein sequence ID" value="RBQ22252.1"/>
    <property type="molecule type" value="Genomic_DNA"/>
</dbReference>
<evidence type="ECO:0000256" key="7">
    <source>
        <dbReference type="ARBA" id="ARBA00022989"/>
    </source>
</evidence>
<keyword evidence="12" id="KW-1185">Reference proteome</keyword>
<evidence type="ECO:0000256" key="6">
    <source>
        <dbReference type="ARBA" id="ARBA00022692"/>
    </source>
</evidence>
<feature type="transmembrane region" description="Helical" evidence="9">
    <location>
        <begin position="163"/>
        <end position="182"/>
    </location>
</feature>
<evidence type="ECO:0000256" key="9">
    <source>
        <dbReference type="SAM" id="Phobius"/>
    </source>
</evidence>
<dbReference type="InterPro" id="IPR050820">
    <property type="entry name" value="MFS_Sugar_Transporter"/>
</dbReference>
<gene>
    <name evidence="11" type="primary">nanT</name>
    <name evidence="11" type="ORF">ALNOE001_19760</name>
</gene>
<dbReference type="PROSITE" id="PS00217">
    <property type="entry name" value="SUGAR_TRANSPORT_2"/>
    <property type="match status" value="1"/>
</dbReference>
<feature type="transmembrane region" description="Helical" evidence="9">
    <location>
        <begin position="373"/>
        <end position="392"/>
    </location>
</feature>
<dbReference type="InterPro" id="IPR003663">
    <property type="entry name" value="Sugar/inositol_transpt"/>
</dbReference>
<evidence type="ECO:0000256" key="5">
    <source>
        <dbReference type="ARBA" id="ARBA00022597"/>
    </source>
</evidence>
<dbReference type="InterPro" id="IPR005829">
    <property type="entry name" value="Sugar_transporter_CS"/>
</dbReference>
<dbReference type="Pfam" id="PF00083">
    <property type="entry name" value="Sugar_tr"/>
    <property type="match status" value="1"/>
</dbReference>
<feature type="transmembrane region" description="Helical" evidence="9">
    <location>
        <begin position="336"/>
        <end position="361"/>
    </location>
</feature>
<feature type="domain" description="Major facilitator superfamily (MFS) profile" evidence="10">
    <location>
        <begin position="10"/>
        <end position="428"/>
    </location>
</feature>
<dbReference type="PRINTS" id="PR00171">
    <property type="entry name" value="SUGRTRNSPORT"/>
</dbReference>
<dbReference type="InterPro" id="IPR036259">
    <property type="entry name" value="MFS_trans_sf"/>
</dbReference>
<proteinExistence type="inferred from homology"/>
<keyword evidence="4" id="KW-1003">Cell membrane</keyword>
<organism evidence="11 12">
    <name type="scientific">Candidatus Methanobinarius endosymbioticus</name>
    <dbReference type="NCBI Taxonomy" id="2006182"/>
    <lineage>
        <taxon>Archaea</taxon>
        <taxon>Methanobacteriati</taxon>
        <taxon>Methanobacteriota</taxon>
        <taxon>Methanomada group</taxon>
        <taxon>Methanobacteria</taxon>
        <taxon>Methanobacteriales</taxon>
        <taxon>Methanobacteriaceae</taxon>
        <taxon>Candidatus Methanobinarius</taxon>
    </lineage>
</organism>
<dbReference type="InterPro" id="IPR020846">
    <property type="entry name" value="MFS_dom"/>
</dbReference>
<dbReference type="PANTHER" id="PTHR48023">
    <property type="entry name" value="D-XYLOSE-PROTON SYMPORTER-LIKE 2"/>
    <property type="match status" value="1"/>
</dbReference>
<feature type="transmembrane region" description="Helical" evidence="9">
    <location>
        <begin position="281"/>
        <end position="303"/>
    </location>
</feature>
<evidence type="ECO:0000256" key="8">
    <source>
        <dbReference type="ARBA" id="ARBA00023136"/>
    </source>
</evidence>
<comment type="similarity">
    <text evidence="2">Belongs to the major facilitator superfamily. Sugar transporter (TC 2.A.1.1) family.</text>
</comment>
<dbReference type="FunFam" id="1.20.1250.20:FF:000122">
    <property type="entry name" value="D-xylose transporter XylE"/>
    <property type="match status" value="1"/>
</dbReference>
<feature type="transmembrane region" description="Helical" evidence="9">
    <location>
        <begin position="7"/>
        <end position="26"/>
    </location>
</feature>
<keyword evidence="8 9" id="KW-0472">Membrane</keyword>
<dbReference type="SUPFAM" id="SSF103473">
    <property type="entry name" value="MFS general substrate transporter"/>
    <property type="match status" value="1"/>
</dbReference>
<evidence type="ECO:0000259" key="10">
    <source>
        <dbReference type="PROSITE" id="PS50850"/>
    </source>
</evidence>
<keyword evidence="7 9" id="KW-1133">Transmembrane helix</keyword>
<feature type="transmembrane region" description="Helical" evidence="9">
    <location>
        <begin position="101"/>
        <end position="122"/>
    </location>
</feature>
<comment type="caution">
    <text evidence="11">The sequence shown here is derived from an EMBL/GenBank/DDBJ whole genome shotgun (WGS) entry which is preliminary data.</text>
</comment>
<reference evidence="11 12" key="1">
    <citation type="submission" date="2018-06" db="EMBL/GenBank/DDBJ databases">
        <title>Genomic insight into two independent archaeal endosymbiosis events.</title>
        <authorList>
            <person name="Lind A.E."/>
            <person name="Lewis W.H."/>
            <person name="Spang A."/>
            <person name="Guy L."/>
            <person name="Embley M.T."/>
            <person name="Ettema T.J.G."/>
        </authorList>
    </citation>
    <scope>NUCLEOTIDE SEQUENCE [LARGE SCALE GENOMIC DNA]</scope>
    <source>
        <strain evidence="11">NOE</strain>
    </source>
</reference>
<evidence type="ECO:0000313" key="11">
    <source>
        <dbReference type="EMBL" id="RBQ22252.1"/>
    </source>
</evidence>
<dbReference type="PROSITE" id="PS50850">
    <property type="entry name" value="MFS"/>
    <property type="match status" value="1"/>
</dbReference>
<feature type="transmembrane region" description="Helical" evidence="9">
    <location>
        <begin position="404"/>
        <end position="424"/>
    </location>
</feature>
<feature type="transmembrane region" description="Helical" evidence="9">
    <location>
        <begin position="310"/>
        <end position="330"/>
    </location>
</feature>
<accession>A0A366M9T1</accession>
<dbReference type="GO" id="GO:0005886">
    <property type="term" value="C:plasma membrane"/>
    <property type="evidence" value="ECO:0007669"/>
    <property type="project" value="UniProtKB-SubCell"/>
</dbReference>
<feature type="transmembrane region" description="Helical" evidence="9">
    <location>
        <begin position="76"/>
        <end position="95"/>
    </location>
</feature>
<evidence type="ECO:0000256" key="3">
    <source>
        <dbReference type="ARBA" id="ARBA00022448"/>
    </source>
</evidence>
<keyword evidence="6 9" id="KW-0812">Transmembrane</keyword>
<dbReference type="PANTHER" id="PTHR48023:SF4">
    <property type="entry name" value="D-XYLOSE-PROTON SYMPORTER-LIKE 2"/>
    <property type="match status" value="1"/>
</dbReference>
<evidence type="ECO:0000313" key="12">
    <source>
        <dbReference type="Proteomes" id="UP000253099"/>
    </source>
</evidence>
<dbReference type="InterPro" id="IPR005828">
    <property type="entry name" value="MFS_sugar_transport-like"/>
</dbReference>
<dbReference type="GO" id="GO:0022857">
    <property type="term" value="F:transmembrane transporter activity"/>
    <property type="evidence" value="ECO:0007669"/>
    <property type="project" value="InterPro"/>
</dbReference>
<protein>
    <submittedName>
        <fullName evidence="11">Putative sialic acid transporter</fullName>
    </submittedName>
</protein>
<name>A0A366M9T1_9EURY</name>
<keyword evidence="3" id="KW-0813">Transport</keyword>
<dbReference type="AlphaFoldDB" id="A0A366M9T1"/>
<feature type="transmembrane region" description="Helical" evidence="9">
    <location>
        <begin position="244"/>
        <end position="269"/>
    </location>
</feature>
<dbReference type="Gene3D" id="1.20.1250.20">
    <property type="entry name" value="MFS general substrate transporter like domains"/>
    <property type="match status" value="1"/>
</dbReference>
<sequence length="441" mass="49074">MINYKHLYWITFIVMTVGIVCGLNIAGISGAVSSIQDIFNLNDTRFGIIVSSLTIGCIIGSLILGYLSERYGRRKTLILTSILFIISSLGCALSNSTLSLIFYRFIGGLAVGTISFLGPMYISEIAPPKIRGRLVSLNQFAIVIGILLAYIFDYFLLGTINSWRYMLIIPLIFSILCMILSIKSLPESPRWLTLNNKKSEAKSIFEKIEGKELIKEDINNIEKSSSMKNKIFYKNFFRGNDKKIILIGLVLAIFQQIVGINAVITYAPMIFKNIGIQSQSALLQSIIIGLVNFLATIIALWLIDKKGRKILLICGALGMTITLSYLAFAFRFSQNSILILIAILMYVTFYAASFAPILGVITSETFSNNFRGIAMSITSAINWLSAFMIVQFSPYILNNLGGNILFGIFAVFSLLALIFVKIYIPETKNKSLEEIEKELTS</sequence>
<evidence type="ECO:0000256" key="1">
    <source>
        <dbReference type="ARBA" id="ARBA00004651"/>
    </source>
</evidence>
<evidence type="ECO:0000256" key="2">
    <source>
        <dbReference type="ARBA" id="ARBA00010992"/>
    </source>
</evidence>
<dbReference type="PROSITE" id="PS00216">
    <property type="entry name" value="SUGAR_TRANSPORT_1"/>
    <property type="match status" value="1"/>
</dbReference>
<comment type="subcellular location">
    <subcellularLocation>
        <location evidence="1">Cell membrane</location>
        <topology evidence="1">Multi-pass membrane protein</topology>
    </subcellularLocation>
</comment>
<keyword evidence="5" id="KW-0762">Sugar transport</keyword>
<feature type="transmembrane region" description="Helical" evidence="9">
    <location>
        <begin position="46"/>
        <end position="67"/>
    </location>
</feature>
<evidence type="ECO:0000256" key="4">
    <source>
        <dbReference type="ARBA" id="ARBA00022475"/>
    </source>
</evidence>